<evidence type="ECO:0000313" key="3">
    <source>
        <dbReference type="EMBL" id="KAL1603898.1"/>
    </source>
</evidence>
<dbReference type="InterPro" id="IPR052225">
    <property type="entry name" value="Ser/Arg_repetitive_matrix"/>
</dbReference>
<accession>A0ABR3RI68</accession>
<gene>
    <name evidence="3" type="ORF">SLS60_005490</name>
</gene>
<evidence type="ECO:0000259" key="2">
    <source>
        <dbReference type="PROSITE" id="PS51025"/>
    </source>
</evidence>
<keyword evidence="4" id="KW-1185">Reference proteome</keyword>
<comment type="caution">
    <text evidence="3">The sequence shown here is derived from an EMBL/GenBank/DDBJ whole genome shotgun (WGS) entry which is preliminary data.</text>
</comment>
<protein>
    <recommendedName>
        <fullName evidence="2">PWI domain-containing protein</fullName>
    </recommendedName>
</protein>
<reference evidence="3 4" key="1">
    <citation type="submission" date="2024-02" db="EMBL/GenBank/DDBJ databases">
        <title>De novo assembly and annotation of 12 fungi associated with fruit tree decline syndrome in Ontario, Canada.</title>
        <authorList>
            <person name="Sulman M."/>
            <person name="Ellouze W."/>
            <person name="Ilyukhin E."/>
        </authorList>
    </citation>
    <scope>NUCLEOTIDE SEQUENCE [LARGE SCALE GENOMIC DNA]</scope>
    <source>
        <strain evidence="3 4">M42-189</strain>
    </source>
</reference>
<dbReference type="InterPro" id="IPR002483">
    <property type="entry name" value="PWI_dom"/>
</dbReference>
<dbReference type="Gene3D" id="1.20.1390.10">
    <property type="entry name" value="PWI domain"/>
    <property type="match status" value="1"/>
</dbReference>
<evidence type="ECO:0000313" key="4">
    <source>
        <dbReference type="Proteomes" id="UP001521785"/>
    </source>
</evidence>
<dbReference type="PANTHER" id="PTHR23148:SF0">
    <property type="entry name" value="SERINE_ARGININE REPETITIVE MATRIX PROTEIN 1"/>
    <property type="match status" value="1"/>
</dbReference>
<feature type="domain" description="PWI" evidence="2">
    <location>
        <begin position="13"/>
        <end position="111"/>
    </location>
</feature>
<dbReference type="Proteomes" id="UP001521785">
    <property type="component" value="Unassembled WGS sequence"/>
</dbReference>
<name>A0ABR3RI68_9PLEO</name>
<keyword evidence="1" id="KW-0507">mRNA processing</keyword>
<organism evidence="3 4">
    <name type="scientific">Paraconiothyrium brasiliense</name>
    <dbReference type="NCBI Taxonomy" id="300254"/>
    <lineage>
        <taxon>Eukaryota</taxon>
        <taxon>Fungi</taxon>
        <taxon>Dikarya</taxon>
        <taxon>Ascomycota</taxon>
        <taxon>Pezizomycotina</taxon>
        <taxon>Dothideomycetes</taxon>
        <taxon>Pleosporomycetidae</taxon>
        <taxon>Pleosporales</taxon>
        <taxon>Massarineae</taxon>
        <taxon>Didymosphaeriaceae</taxon>
        <taxon>Paraconiothyrium</taxon>
    </lineage>
</organism>
<dbReference type="PANTHER" id="PTHR23148">
    <property type="entry name" value="SERINE/ARGININE REGULATED NUCLEAR MATRIX PROTEIN"/>
    <property type="match status" value="1"/>
</dbReference>
<dbReference type="SMART" id="SM00311">
    <property type="entry name" value="PWI"/>
    <property type="match status" value="1"/>
</dbReference>
<dbReference type="Pfam" id="PF01480">
    <property type="entry name" value="PWI"/>
    <property type="match status" value="1"/>
</dbReference>
<dbReference type="EMBL" id="JAKJXO020000006">
    <property type="protein sequence ID" value="KAL1603898.1"/>
    <property type="molecule type" value="Genomic_DNA"/>
</dbReference>
<dbReference type="SUPFAM" id="SSF101233">
    <property type="entry name" value="PWI domain"/>
    <property type="match status" value="1"/>
</dbReference>
<dbReference type="InterPro" id="IPR036483">
    <property type="entry name" value="PWI_dom_sf"/>
</dbReference>
<sequence length="402" mass="44133">MPLDAATQRVLKATKFPPEFDKRVDTKKVNLDVIKTWIASKINDILPEDDIVVDMVYNILETDQFPKIKELQVQLQGFLDAEGPKFCKELWNLMLSAQESPLGVPTAMLEAKKLELQQEKVRRANPSTSITFTVLTCIHRHPKPRYRTAAKKSKCLIRSAATSVLIVDSIADPTVDPTVVVTALNEVAVVEASEVTVVHVVAMKGLLHRTLRILLIIDKILTTLGEEGALHHRVVSEMSTCQKVAAAVVAADVVIDLAIAADLLLLDDPGHPFVVAVVRHRRAAQGALLDGPAEHPPPIAPDLRFVAPVALLQGRLRVVRELGVMAGHFLQAMTAEGCAGLALDLLHQGTSQAHHHSGCRDLDLEVHRAVDEVMLNHDHPIHGLLPHNLRERRTDGDVPHLL</sequence>
<dbReference type="PROSITE" id="PS51025">
    <property type="entry name" value="PWI"/>
    <property type="match status" value="1"/>
</dbReference>
<evidence type="ECO:0000256" key="1">
    <source>
        <dbReference type="ARBA" id="ARBA00022664"/>
    </source>
</evidence>
<proteinExistence type="predicted"/>